<dbReference type="SUPFAM" id="SSF55797">
    <property type="entry name" value="PR-1-like"/>
    <property type="match status" value="1"/>
</dbReference>
<evidence type="ECO:0000313" key="4">
    <source>
        <dbReference type="EMBL" id="TGZ57057.1"/>
    </source>
</evidence>
<gene>
    <name evidence="4" type="ORF">DBV15_10879</name>
</gene>
<dbReference type="InterPro" id="IPR002413">
    <property type="entry name" value="V5_allergen-like"/>
</dbReference>
<organism evidence="4 5">
    <name type="scientific">Temnothorax longispinosus</name>
    <dbReference type="NCBI Taxonomy" id="300112"/>
    <lineage>
        <taxon>Eukaryota</taxon>
        <taxon>Metazoa</taxon>
        <taxon>Ecdysozoa</taxon>
        <taxon>Arthropoda</taxon>
        <taxon>Hexapoda</taxon>
        <taxon>Insecta</taxon>
        <taxon>Pterygota</taxon>
        <taxon>Neoptera</taxon>
        <taxon>Endopterygota</taxon>
        <taxon>Hymenoptera</taxon>
        <taxon>Apocrita</taxon>
        <taxon>Aculeata</taxon>
        <taxon>Formicoidea</taxon>
        <taxon>Formicidae</taxon>
        <taxon>Myrmicinae</taxon>
        <taxon>Temnothorax</taxon>
    </lineage>
</organism>
<sequence>MSQLLQLGLTYKKHTPTMLQILSSRPARACGHVHSTGFNDAEKTAIVNKHNELRRRVAAGQETRGNPAPQREK</sequence>
<reference evidence="4 5" key="1">
    <citation type="journal article" date="2019" name="Philos. Trans. R. Soc. Lond., B, Biol. Sci.">
        <title>Ant behaviour and brain gene expression of defending hosts depend on the ecological success of the intruding social parasite.</title>
        <authorList>
            <person name="Kaur R."/>
            <person name="Stoldt M."/>
            <person name="Jongepier E."/>
            <person name="Feldmeyer B."/>
            <person name="Menzel F."/>
            <person name="Bornberg-Bauer E."/>
            <person name="Foitzik S."/>
        </authorList>
    </citation>
    <scope>NUCLEOTIDE SEQUENCE [LARGE SCALE GENOMIC DNA]</scope>
    <source>
        <tissue evidence="4">Whole body</tissue>
    </source>
</reference>
<dbReference type="Gene3D" id="3.40.33.10">
    <property type="entry name" value="CAP"/>
    <property type="match status" value="1"/>
</dbReference>
<dbReference type="EMBL" id="QBLH01000228">
    <property type="protein sequence ID" value="TGZ57057.1"/>
    <property type="molecule type" value="Genomic_DNA"/>
</dbReference>
<evidence type="ECO:0000256" key="1">
    <source>
        <dbReference type="ARBA" id="ARBA00004613"/>
    </source>
</evidence>
<proteinExistence type="predicted"/>
<comment type="subcellular location">
    <subcellularLocation>
        <location evidence="1">Secreted</location>
    </subcellularLocation>
</comment>
<evidence type="ECO:0000256" key="2">
    <source>
        <dbReference type="ARBA" id="ARBA00022525"/>
    </source>
</evidence>
<dbReference type="PRINTS" id="PR00838">
    <property type="entry name" value="V5ALLERGEN"/>
</dbReference>
<keyword evidence="2" id="KW-0964">Secreted</keyword>
<protein>
    <submittedName>
        <fullName evidence="4">Venom allergen 3</fullName>
    </submittedName>
</protein>
<dbReference type="AlphaFoldDB" id="A0A4S2L9N3"/>
<evidence type="ECO:0000313" key="5">
    <source>
        <dbReference type="Proteomes" id="UP000310200"/>
    </source>
</evidence>
<keyword evidence="5" id="KW-1185">Reference proteome</keyword>
<dbReference type="Proteomes" id="UP000310200">
    <property type="component" value="Unassembled WGS sequence"/>
</dbReference>
<dbReference type="STRING" id="300112.A0A4S2L9N3"/>
<dbReference type="InterPro" id="IPR035940">
    <property type="entry name" value="CAP_sf"/>
</dbReference>
<evidence type="ECO:0000256" key="3">
    <source>
        <dbReference type="ARBA" id="ARBA00023157"/>
    </source>
</evidence>
<comment type="caution">
    <text evidence="4">The sequence shown here is derived from an EMBL/GenBank/DDBJ whole genome shotgun (WGS) entry which is preliminary data.</text>
</comment>
<accession>A0A4S2L9N3</accession>
<name>A0A4S2L9N3_9HYME</name>
<keyword evidence="3" id="KW-1015">Disulfide bond</keyword>